<dbReference type="Proteomes" id="UP000499080">
    <property type="component" value="Unassembled WGS sequence"/>
</dbReference>
<comment type="caution">
    <text evidence="1">The sequence shown here is derived from an EMBL/GenBank/DDBJ whole genome shotgun (WGS) entry which is preliminary data.</text>
</comment>
<proteinExistence type="predicted"/>
<name>A0A4Y2CCD3_ARAVE</name>
<dbReference type="AlphaFoldDB" id="A0A4Y2CCD3"/>
<protein>
    <submittedName>
        <fullName evidence="1">Uncharacterized protein</fullName>
    </submittedName>
</protein>
<reference evidence="1 2" key="1">
    <citation type="journal article" date="2019" name="Sci. Rep.">
        <title>Orb-weaving spider Araneus ventricosus genome elucidates the spidroin gene catalogue.</title>
        <authorList>
            <person name="Kono N."/>
            <person name="Nakamura H."/>
            <person name="Ohtoshi R."/>
            <person name="Moran D.A.P."/>
            <person name="Shinohara A."/>
            <person name="Yoshida Y."/>
            <person name="Fujiwara M."/>
            <person name="Mori M."/>
            <person name="Tomita M."/>
            <person name="Arakawa K."/>
        </authorList>
    </citation>
    <scope>NUCLEOTIDE SEQUENCE [LARGE SCALE GENOMIC DNA]</scope>
</reference>
<keyword evidence="2" id="KW-1185">Reference proteome</keyword>
<accession>A0A4Y2CCD3</accession>
<gene>
    <name evidence="1" type="ORF">AVEN_269603_1</name>
</gene>
<sequence length="86" mass="9309">MADVLDVNRLLENANVKSVVEGRCLHVLLMRKTDESSVRNSGLGSLTTVQTAGMHLVTFVSDSNFSLKQSCSNLALQICKLATNLT</sequence>
<evidence type="ECO:0000313" key="1">
    <source>
        <dbReference type="EMBL" id="GBM02013.1"/>
    </source>
</evidence>
<evidence type="ECO:0000313" key="2">
    <source>
        <dbReference type="Proteomes" id="UP000499080"/>
    </source>
</evidence>
<organism evidence="1 2">
    <name type="scientific">Araneus ventricosus</name>
    <name type="common">Orbweaver spider</name>
    <name type="synonym">Epeira ventricosa</name>
    <dbReference type="NCBI Taxonomy" id="182803"/>
    <lineage>
        <taxon>Eukaryota</taxon>
        <taxon>Metazoa</taxon>
        <taxon>Ecdysozoa</taxon>
        <taxon>Arthropoda</taxon>
        <taxon>Chelicerata</taxon>
        <taxon>Arachnida</taxon>
        <taxon>Araneae</taxon>
        <taxon>Araneomorphae</taxon>
        <taxon>Entelegynae</taxon>
        <taxon>Araneoidea</taxon>
        <taxon>Araneidae</taxon>
        <taxon>Araneus</taxon>
    </lineage>
</organism>
<dbReference type="EMBL" id="BGPR01000175">
    <property type="protein sequence ID" value="GBM02013.1"/>
    <property type="molecule type" value="Genomic_DNA"/>
</dbReference>